<sequence length="221" mass="24827">MSSSPQLPLEFDYRPSMSGEDFLVSASNAQAVAWLDRWPDWPAPFVVIYGEAGCGKTHLAEVFRQATGAINAKLSLDPYEVMQGAKTGVLEDVDQWVEDHQQALFHLYNYAKENEATLLLTAKKPPNAWGITLPDLKSRLGAVPVVEIGQPDDALMEAVLVKLFSDRQVKVERDVIAYMLTRMERSFAQARELVQEIDRFALSEKRPITVPLVRSVLQRRA</sequence>
<protein>
    <submittedName>
        <fullName evidence="2">Regulatory inactivation of DnaA Hda protein</fullName>
    </submittedName>
</protein>
<name>A0A917FGT7_9PROT</name>
<dbReference type="PANTHER" id="PTHR30050:SF5">
    <property type="entry name" value="DNAA REGULATORY INACTIVATOR HDA"/>
    <property type="match status" value="1"/>
</dbReference>
<gene>
    <name evidence="2" type="ORF">GCM10011332_30850</name>
</gene>
<dbReference type="PANTHER" id="PTHR30050">
    <property type="entry name" value="CHROMOSOMAL REPLICATION INITIATOR PROTEIN DNAA"/>
    <property type="match status" value="1"/>
</dbReference>
<evidence type="ECO:0000313" key="2">
    <source>
        <dbReference type="EMBL" id="GGF74602.1"/>
    </source>
</evidence>
<keyword evidence="3" id="KW-1185">Reference proteome</keyword>
<evidence type="ECO:0000313" key="3">
    <source>
        <dbReference type="Proteomes" id="UP000632498"/>
    </source>
</evidence>
<dbReference type="RefSeq" id="WP_229734390.1">
    <property type="nucleotide sequence ID" value="NZ_BMHV01000033.1"/>
</dbReference>
<organism evidence="2 3">
    <name type="scientific">Terasakiella brassicae</name>
    <dbReference type="NCBI Taxonomy" id="1634917"/>
    <lineage>
        <taxon>Bacteria</taxon>
        <taxon>Pseudomonadati</taxon>
        <taxon>Pseudomonadota</taxon>
        <taxon>Alphaproteobacteria</taxon>
        <taxon>Rhodospirillales</taxon>
        <taxon>Terasakiellaceae</taxon>
        <taxon>Terasakiella</taxon>
    </lineage>
</organism>
<reference evidence="2" key="1">
    <citation type="journal article" date="2014" name="Int. J. Syst. Evol. Microbiol.">
        <title>Complete genome sequence of Corynebacterium casei LMG S-19264T (=DSM 44701T), isolated from a smear-ripened cheese.</title>
        <authorList>
            <consortium name="US DOE Joint Genome Institute (JGI-PGF)"/>
            <person name="Walter F."/>
            <person name="Albersmeier A."/>
            <person name="Kalinowski J."/>
            <person name="Ruckert C."/>
        </authorList>
    </citation>
    <scope>NUCLEOTIDE SEQUENCE</scope>
    <source>
        <strain evidence="2">CGMCC 1.15254</strain>
    </source>
</reference>
<dbReference type="InterPro" id="IPR055199">
    <property type="entry name" value="Hda_lid"/>
</dbReference>
<dbReference type="AlphaFoldDB" id="A0A917FGT7"/>
<feature type="domain" description="Hda lid" evidence="1">
    <location>
        <begin position="162"/>
        <end position="217"/>
    </location>
</feature>
<evidence type="ECO:0000259" key="1">
    <source>
        <dbReference type="Pfam" id="PF22688"/>
    </source>
</evidence>
<dbReference type="InterPro" id="IPR027417">
    <property type="entry name" value="P-loop_NTPase"/>
</dbReference>
<dbReference type="Gene3D" id="3.40.50.300">
    <property type="entry name" value="P-loop containing nucleotide triphosphate hydrolases"/>
    <property type="match status" value="1"/>
</dbReference>
<comment type="caution">
    <text evidence="2">The sequence shown here is derived from an EMBL/GenBank/DDBJ whole genome shotgun (WGS) entry which is preliminary data.</text>
</comment>
<dbReference type="GO" id="GO:0006270">
    <property type="term" value="P:DNA replication initiation"/>
    <property type="evidence" value="ECO:0007669"/>
    <property type="project" value="TreeGrafter"/>
</dbReference>
<dbReference type="GO" id="GO:0005886">
    <property type="term" value="C:plasma membrane"/>
    <property type="evidence" value="ECO:0007669"/>
    <property type="project" value="TreeGrafter"/>
</dbReference>
<accession>A0A917FGT7</accession>
<dbReference type="Gene3D" id="1.10.8.60">
    <property type="match status" value="1"/>
</dbReference>
<reference evidence="2" key="2">
    <citation type="submission" date="2020-09" db="EMBL/GenBank/DDBJ databases">
        <authorList>
            <person name="Sun Q."/>
            <person name="Zhou Y."/>
        </authorList>
    </citation>
    <scope>NUCLEOTIDE SEQUENCE</scope>
    <source>
        <strain evidence="2">CGMCC 1.15254</strain>
    </source>
</reference>
<dbReference type="SUPFAM" id="SSF52540">
    <property type="entry name" value="P-loop containing nucleoside triphosphate hydrolases"/>
    <property type="match status" value="1"/>
</dbReference>
<dbReference type="Pfam" id="PF22688">
    <property type="entry name" value="Hda_lid"/>
    <property type="match status" value="1"/>
</dbReference>
<dbReference type="GO" id="GO:0003688">
    <property type="term" value="F:DNA replication origin binding"/>
    <property type="evidence" value="ECO:0007669"/>
    <property type="project" value="TreeGrafter"/>
</dbReference>
<dbReference type="Proteomes" id="UP000632498">
    <property type="component" value="Unassembled WGS sequence"/>
</dbReference>
<proteinExistence type="predicted"/>
<dbReference type="EMBL" id="BMHV01000033">
    <property type="protein sequence ID" value="GGF74602.1"/>
    <property type="molecule type" value="Genomic_DNA"/>
</dbReference>